<dbReference type="EMBL" id="SNRY01000420">
    <property type="protein sequence ID" value="KAA6340975.1"/>
    <property type="molecule type" value="Genomic_DNA"/>
</dbReference>
<evidence type="ECO:0000313" key="1">
    <source>
        <dbReference type="EMBL" id="KAA6340975.1"/>
    </source>
</evidence>
<proteinExistence type="predicted"/>
<comment type="caution">
    <text evidence="1">The sequence shown here is derived from an EMBL/GenBank/DDBJ whole genome shotgun (WGS) entry which is preliminary data.</text>
</comment>
<sequence>MKYLEWNNVIINHFFNSDNEEKEVALYFSEDVIKEIGEENFPLSENGYVEDFFHALRIGVCGTQNNDYIQRILDLENRYSQGCRGVENVPFNYPPYFTYLLAFILPFTSGQLQEGFRMTNFHDIVKMYFESKQLSTIYERQIKSSLHKIDYLWKKIFDWLFETNNITLGYIEKIDNPAPNRKYVSKFEYHIIFRKEQEDKLSVIFDDNNILPNEPINESTIKQLLINHARELRLTIDTITKIRNNEYIGEKIVRRAFNYYKKWDGTNRYDYSKSPSDNTTLQRGFSRKRIVLCLNFNVLTQKIESKYFRIYSTDGLPEEYTMIDSVNKEYNNIEQCSQNYYYSNPVIGCFQNFNQSIELKDNTNRIKYSWKAKDFYLFKKDSQLNDWVEIPQIEFNTGKTLIITKKHFFEDKLSVWFEADTIPINHKKLYNDNSRTNLPADWLALTIEQITQYQHSDILELRTPPETNPKINFDKEFFFNACFFTDILPNVWVENCEVENCEIIAEYNDNTRIPLQKVEGSNKFRFSEQHLERERKNQEFKLKCENIEYTRFVKIVDFNKKKTNDEIKQIQPKRNLIGNTIKFFETSSDYFQGIEHCFNRQKINELKPMQDVIEINAYIFKNIKETNSYDQNLNYNKKHKGNILLNYISEKGKITKAEYDNITIRLLQNSTKQDNLKKQIRYSLYDLQNLGYVDYDAEQGIICVNKSSLVVKPTESGTTLILIGARDNKSVNSILEYAKRGSCYIDIQDDSSELLPQTILIKFKKCNHTIVNDLAKHFNLQFNHEEKLFTQFALANAHNLKEWEMFVHKTSDLNLANDFEGGDIFDIETLQFKEKHNNFDKTLALLQFPNINGYKTAYRLWYKSEAYHIAEQNYGVYLYLYLYRQIKTEQHLTEKDRGEINSYEYKGKEQSIKPLTNILLFDESKNWLGVPLNCALPKYFSIAFTLLSGKKPEIQRYNNRLYLIYGNVPFLFCNNSLVTTLQQQFDNYNKKQQIFK</sequence>
<dbReference type="AlphaFoldDB" id="A0A5J4S6D0"/>
<name>A0A5J4S6D0_9ZZZZ</name>
<reference evidence="1" key="1">
    <citation type="submission" date="2019-03" db="EMBL/GenBank/DDBJ databases">
        <title>Single cell metagenomics reveals metabolic interactions within the superorganism composed of flagellate Streblomastix strix and complex community of Bacteroidetes bacteria on its surface.</title>
        <authorList>
            <person name="Treitli S.C."/>
            <person name="Kolisko M."/>
            <person name="Husnik F."/>
            <person name="Keeling P."/>
            <person name="Hampl V."/>
        </authorList>
    </citation>
    <scope>NUCLEOTIDE SEQUENCE</scope>
    <source>
        <strain evidence="1">STM</strain>
    </source>
</reference>
<accession>A0A5J4S6D0</accession>
<gene>
    <name evidence="1" type="ORF">EZS27_011193</name>
</gene>
<protein>
    <submittedName>
        <fullName evidence="1">Uncharacterized protein</fullName>
    </submittedName>
</protein>
<organism evidence="1">
    <name type="scientific">termite gut metagenome</name>
    <dbReference type="NCBI Taxonomy" id="433724"/>
    <lineage>
        <taxon>unclassified sequences</taxon>
        <taxon>metagenomes</taxon>
        <taxon>organismal metagenomes</taxon>
    </lineage>
</organism>